<evidence type="ECO:0000313" key="2">
    <source>
        <dbReference type="Proteomes" id="UP000011728"/>
    </source>
</evidence>
<protein>
    <recommendedName>
        <fullName evidence="3">DUF3284 domain-containing protein</fullName>
    </recommendedName>
</protein>
<accession>M1MSW2</accession>
<evidence type="ECO:0008006" key="3">
    <source>
        <dbReference type="Google" id="ProtNLM"/>
    </source>
</evidence>
<dbReference type="AlphaFoldDB" id="M1MSW2"/>
<dbReference type="RefSeq" id="WP_015390983.1">
    <property type="nucleotide sequence ID" value="NC_020291.1"/>
</dbReference>
<dbReference type="InterPro" id="IPR021701">
    <property type="entry name" value="DUF3284"/>
</dbReference>
<dbReference type="OrthoDB" id="1911736at2"/>
<dbReference type="KEGG" id="csr:Cspa_c08800"/>
<sequence length="150" mass="17442">MKAAGILNYPLEDVFHIFIKNAKKDFSDFNEEDAKGCKIQKNITSGGDKPIECTIEITDYIKNEKYQITTSTNYASCVSTYYFKGQKDGTTKLEFEENQTTEKFFGYLSLWVQRYMARRNFKAKYNNIIDGLSNELKTYTENVKRSTPKK</sequence>
<dbReference type="HOGENOM" id="CLU_1719139_0_0_9"/>
<gene>
    <name evidence="1" type="ORF">Cspa_c08800</name>
</gene>
<evidence type="ECO:0000313" key="1">
    <source>
        <dbReference type="EMBL" id="AGF54657.1"/>
    </source>
</evidence>
<keyword evidence="2" id="KW-1185">Reference proteome</keyword>
<reference evidence="1 2" key="1">
    <citation type="submission" date="2013-02" db="EMBL/GenBank/DDBJ databases">
        <title>Genome sequence of Clostridium saccharoperbutylacetonicum N1-4(HMT).</title>
        <authorList>
            <person name="Poehlein A."/>
            <person name="Daniel R."/>
        </authorList>
    </citation>
    <scope>NUCLEOTIDE SEQUENCE [LARGE SCALE GENOMIC DNA]</scope>
    <source>
        <strain evidence="2">N1-4(HMT)</strain>
    </source>
</reference>
<proteinExistence type="predicted"/>
<dbReference type="eggNOG" id="ENOG5033ZZ8">
    <property type="taxonomic scope" value="Bacteria"/>
</dbReference>
<dbReference type="PATRIC" id="fig|931276.5.peg.836"/>
<dbReference type="EMBL" id="CP004121">
    <property type="protein sequence ID" value="AGF54657.1"/>
    <property type="molecule type" value="Genomic_DNA"/>
</dbReference>
<organism evidence="1 2">
    <name type="scientific">Clostridium saccharoperbutylacetonicum N1-4(HMT)</name>
    <dbReference type="NCBI Taxonomy" id="931276"/>
    <lineage>
        <taxon>Bacteria</taxon>
        <taxon>Bacillati</taxon>
        <taxon>Bacillota</taxon>
        <taxon>Clostridia</taxon>
        <taxon>Eubacteriales</taxon>
        <taxon>Clostridiaceae</taxon>
        <taxon>Clostridium</taxon>
    </lineage>
</organism>
<dbReference type="Proteomes" id="UP000011728">
    <property type="component" value="Chromosome"/>
</dbReference>
<name>M1MSW2_9CLOT</name>
<dbReference type="Pfam" id="PF11687">
    <property type="entry name" value="DUF3284"/>
    <property type="match status" value="1"/>
</dbReference>
<dbReference type="STRING" id="36745.CLSAP_09180"/>